<evidence type="ECO:0000256" key="1">
    <source>
        <dbReference type="ARBA" id="ARBA00000109"/>
    </source>
</evidence>
<comment type="caution">
    <text evidence="18">The sequence shown here is derived from an EMBL/GenBank/DDBJ whole genome shotgun (WGS) entry which is preliminary data.</text>
</comment>
<dbReference type="RefSeq" id="WP_044397894.1">
    <property type="nucleotide sequence ID" value="NZ_CP117193.1"/>
</dbReference>
<name>A0A0D7K9E8_9BURK</name>
<dbReference type="NCBIfam" id="TIGR02191">
    <property type="entry name" value="RNaseIII"/>
    <property type="match status" value="1"/>
</dbReference>
<evidence type="ECO:0000256" key="4">
    <source>
        <dbReference type="ARBA" id="ARBA00011738"/>
    </source>
</evidence>
<keyword evidence="15" id="KW-0699">rRNA-binding</keyword>
<comment type="subcellular location">
    <subcellularLocation>
        <location evidence="2 15">Cytoplasm</location>
    </subcellularLocation>
</comment>
<dbReference type="OrthoDB" id="9805026at2"/>
<evidence type="ECO:0000313" key="18">
    <source>
        <dbReference type="EMBL" id="KJA10592.1"/>
    </source>
</evidence>
<dbReference type="SMART" id="SM00535">
    <property type="entry name" value="RIBOc"/>
    <property type="match status" value="1"/>
</dbReference>
<dbReference type="GO" id="GO:0046872">
    <property type="term" value="F:metal ion binding"/>
    <property type="evidence" value="ECO:0007669"/>
    <property type="project" value="UniProtKB-KW"/>
</dbReference>
<dbReference type="Gene3D" id="1.10.1520.10">
    <property type="entry name" value="Ribonuclease III domain"/>
    <property type="match status" value="1"/>
</dbReference>
<evidence type="ECO:0000313" key="19">
    <source>
        <dbReference type="EMBL" id="TQN03864.1"/>
    </source>
</evidence>
<keyword evidence="11 15" id="KW-0255">Endonuclease</keyword>
<comment type="similarity">
    <text evidence="3">Belongs to the ribonuclease III family.</text>
</comment>
<feature type="active site" evidence="15">
    <location>
        <position position="44"/>
    </location>
</feature>
<evidence type="ECO:0000256" key="12">
    <source>
        <dbReference type="ARBA" id="ARBA00022801"/>
    </source>
</evidence>
<dbReference type="SUPFAM" id="SSF54768">
    <property type="entry name" value="dsRNA-binding domain-like"/>
    <property type="match status" value="1"/>
</dbReference>
<evidence type="ECO:0000256" key="10">
    <source>
        <dbReference type="ARBA" id="ARBA00022723"/>
    </source>
</evidence>
<dbReference type="EC" id="3.1.26.3" evidence="15"/>
<dbReference type="Proteomes" id="UP000316993">
    <property type="component" value="Unassembled WGS sequence"/>
</dbReference>
<evidence type="ECO:0000313" key="21">
    <source>
        <dbReference type="Proteomes" id="UP000316993"/>
    </source>
</evidence>
<reference evidence="19 21" key="2">
    <citation type="submission" date="2019-06" db="EMBL/GenBank/DDBJ databases">
        <title>Genomic Encyclopedia of Archaeal and Bacterial Type Strains, Phase II (KMG-II): from individual species to whole genera.</title>
        <authorList>
            <person name="Goeker M."/>
        </authorList>
    </citation>
    <scope>NUCLEOTIDE SEQUENCE [LARGE SCALE GENOMIC DNA]</scope>
    <source>
        <strain evidence="19 21">DSM 7270</strain>
    </source>
</reference>
<dbReference type="CDD" id="cd00593">
    <property type="entry name" value="RIBOc"/>
    <property type="match status" value="1"/>
</dbReference>
<feature type="binding site" evidence="15">
    <location>
        <position position="116"/>
    </location>
    <ligand>
        <name>Mg(2+)</name>
        <dbReference type="ChEBI" id="CHEBI:18420"/>
    </ligand>
</feature>
<dbReference type="PANTHER" id="PTHR11207">
    <property type="entry name" value="RIBONUCLEASE III"/>
    <property type="match status" value="1"/>
</dbReference>
<keyword evidence="8 15" id="KW-0819">tRNA processing</keyword>
<dbReference type="FunFam" id="1.10.1520.10:FF:000001">
    <property type="entry name" value="Ribonuclease 3"/>
    <property type="match status" value="1"/>
</dbReference>
<dbReference type="GO" id="GO:0005737">
    <property type="term" value="C:cytoplasm"/>
    <property type="evidence" value="ECO:0007669"/>
    <property type="project" value="UniProtKB-SubCell"/>
</dbReference>
<evidence type="ECO:0000259" key="16">
    <source>
        <dbReference type="PROSITE" id="PS50137"/>
    </source>
</evidence>
<dbReference type="GO" id="GO:0003725">
    <property type="term" value="F:double-stranded RNA binding"/>
    <property type="evidence" value="ECO:0007669"/>
    <property type="project" value="TreeGrafter"/>
</dbReference>
<keyword evidence="9 15" id="KW-0540">Nuclease</keyword>
<dbReference type="Pfam" id="PF14622">
    <property type="entry name" value="Ribonucleas_3_3"/>
    <property type="match status" value="1"/>
</dbReference>
<keyword evidence="12 15" id="KW-0378">Hydrolase</keyword>
<sequence length="227" mass="24959">MHPSLSSLQTRLQHVFSNPALLQRAVTHRSFSADHNERLEFLGDSVLNLAVASLLYERLAQLPEGDLSRVRANLVKQDTLHQLALRLKVSEVLRLGEGESKSGGQQRPSILADALEALIGAVYLDAGYEQAEALVHRLFQEVEINPHMQAVAKDPKTALQEWLQGRKMKLPQYRVVGTVGEAHRQTFDVECDIAELGLTERGIGGSRRAGEQAAAAAMLATLKAKKL</sequence>
<keyword evidence="5 15" id="KW-0963">Cytoplasm</keyword>
<gene>
    <name evidence="15" type="primary">rnc</name>
    <name evidence="19" type="ORF">BDD18_2566</name>
    <name evidence="18" type="ORF">RP29_09880</name>
</gene>
<dbReference type="CDD" id="cd10845">
    <property type="entry name" value="DSRM_RNAse_III_family"/>
    <property type="match status" value="1"/>
</dbReference>
<feature type="domain" description="RNase III" evidence="17">
    <location>
        <begin position="5"/>
        <end position="127"/>
    </location>
</feature>
<evidence type="ECO:0000256" key="7">
    <source>
        <dbReference type="ARBA" id="ARBA00022664"/>
    </source>
</evidence>
<comment type="catalytic activity">
    <reaction evidence="1 15">
        <text>Endonucleolytic cleavage to 5'-phosphomonoester.</text>
        <dbReference type="EC" id="3.1.26.3"/>
    </reaction>
</comment>
<keyword evidence="20" id="KW-1185">Reference proteome</keyword>
<dbReference type="SUPFAM" id="SSF69065">
    <property type="entry name" value="RNase III domain-like"/>
    <property type="match status" value="1"/>
</dbReference>
<keyword evidence="10 15" id="KW-0479">Metal-binding</keyword>
<dbReference type="STRING" id="80878.RP29_09880"/>
<feature type="binding site" evidence="15">
    <location>
        <position position="40"/>
    </location>
    <ligand>
        <name>Mg(2+)</name>
        <dbReference type="ChEBI" id="CHEBI:18420"/>
    </ligand>
</feature>
<evidence type="ECO:0000256" key="2">
    <source>
        <dbReference type="ARBA" id="ARBA00004496"/>
    </source>
</evidence>
<keyword evidence="6 15" id="KW-0698">rRNA processing</keyword>
<dbReference type="AlphaFoldDB" id="A0A0D7K9E8"/>
<evidence type="ECO:0000256" key="3">
    <source>
        <dbReference type="ARBA" id="ARBA00010183"/>
    </source>
</evidence>
<dbReference type="Gene3D" id="3.30.160.20">
    <property type="match status" value="1"/>
</dbReference>
<dbReference type="PANTHER" id="PTHR11207:SF0">
    <property type="entry name" value="RIBONUCLEASE 3"/>
    <property type="match status" value="1"/>
</dbReference>
<evidence type="ECO:0000313" key="20">
    <source>
        <dbReference type="Proteomes" id="UP000032566"/>
    </source>
</evidence>
<evidence type="ECO:0000256" key="6">
    <source>
        <dbReference type="ARBA" id="ARBA00022552"/>
    </source>
</evidence>
<feature type="binding site" evidence="15">
    <location>
        <position position="113"/>
    </location>
    <ligand>
        <name>Mg(2+)</name>
        <dbReference type="ChEBI" id="CHEBI:18420"/>
    </ligand>
</feature>
<dbReference type="EMBL" id="VFPV01000002">
    <property type="protein sequence ID" value="TQN03864.1"/>
    <property type="molecule type" value="Genomic_DNA"/>
</dbReference>
<organism evidence="18 20">
    <name type="scientific">Acidovorax temperans</name>
    <dbReference type="NCBI Taxonomy" id="80878"/>
    <lineage>
        <taxon>Bacteria</taxon>
        <taxon>Pseudomonadati</taxon>
        <taxon>Pseudomonadota</taxon>
        <taxon>Betaproteobacteria</taxon>
        <taxon>Burkholderiales</taxon>
        <taxon>Comamonadaceae</taxon>
        <taxon>Acidovorax</taxon>
    </lineage>
</organism>
<evidence type="ECO:0000256" key="13">
    <source>
        <dbReference type="ARBA" id="ARBA00022842"/>
    </source>
</evidence>
<dbReference type="InterPro" id="IPR000999">
    <property type="entry name" value="RNase_III_dom"/>
</dbReference>
<accession>A0A0D7K9E8</accession>
<dbReference type="GO" id="GO:0006397">
    <property type="term" value="P:mRNA processing"/>
    <property type="evidence" value="ECO:0007669"/>
    <property type="project" value="UniProtKB-UniRule"/>
</dbReference>
<keyword evidence="14 15" id="KW-0694">RNA-binding</keyword>
<dbReference type="Pfam" id="PF00035">
    <property type="entry name" value="dsrm"/>
    <property type="match status" value="1"/>
</dbReference>
<dbReference type="FunFam" id="3.30.160.20:FF:000003">
    <property type="entry name" value="Ribonuclease 3"/>
    <property type="match status" value="1"/>
</dbReference>
<keyword evidence="13 15" id="KW-0460">Magnesium</keyword>
<dbReference type="GO" id="GO:0010468">
    <property type="term" value="P:regulation of gene expression"/>
    <property type="evidence" value="ECO:0007669"/>
    <property type="project" value="TreeGrafter"/>
</dbReference>
<comment type="cofactor">
    <cofactor evidence="15">
        <name>Mg(2+)</name>
        <dbReference type="ChEBI" id="CHEBI:18420"/>
    </cofactor>
</comment>
<dbReference type="InterPro" id="IPR011907">
    <property type="entry name" value="RNase_III"/>
</dbReference>
<evidence type="ECO:0000256" key="5">
    <source>
        <dbReference type="ARBA" id="ARBA00022490"/>
    </source>
</evidence>
<dbReference type="HAMAP" id="MF_00104">
    <property type="entry name" value="RNase_III"/>
    <property type="match status" value="1"/>
</dbReference>
<comment type="function">
    <text evidence="15">Digests double-stranded RNA. Involved in the processing of primary rRNA transcript to yield the immediate precursors to the large and small rRNAs (23S and 16S). Processes some mRNAs, and tRNAs when they are encoded in the rRNA operon. Processes pre-crRNA and tracrRNA of type II CRISPR loci if present in the organism.</text>
</comment>
<evidence type="ECO:0000256" key="14">
    <source>
        <dbReference type="ARBA" id="ARBA00022884"/>
    </source>
</evidence>
<proteinExistence type="inferred from homology"/>
<evidence type="ECO:0000256" key="9">
    <source>
        <dbReference type="ARBA" id="ARBA00022722"/>
    </source>
</evidence>
<feature type="domain" description="DRBM" evidence="16">
    <location>
        <begin position="154"/>
        <end position="224"/>
    </location>
</feature>
<dbReference type="GO" id="GO:0008033">
    <property type="term" value="P:tRNA processing"/>
    <property type="evidence" value="ECO:0007669"/>
    <property type="project" value="UniProtKB-KW"/>
</dbReference>
<evidence type="ECO:0000256" key="8">
    <source>
        <dbReference type="ARBA" id="ARBA00022694"/>
    </source>
</evidence>
<evidence type="ECO:0000256" key="11">
    <source>
        <dbReference type="ARBA" id="ARBA00022759"/>
    </source>
</evidence>
<dbReference type="EMBL" id="JXYQ01000030">
    <property type="protein sequence ID" value="KJA10592.1"/>
    <property type="molecule type" value="Genomic_DNA"/>
</dbReference>
<dbReference type="PROSITE" id="PS50142">
    <property type="entry name" value="RNASE_3_2"/>
    <property type="match status" value="1"/>
</dbReference>
<dbReference type="SMART" id="SM00358">
    <property type="entry name" value="DSRM"/>
    <property type="match status" value="1"/>
</dbReference>
<dbReference type="PROSITE" id="PS50137">
    <property type="entry name" value="DS_RBD"/>
    <property type="match status" value="1"/>
</dbReference>
<evidence type="ECO:0000256" key="15">
    <source>
        <dbReference type="HAMAP-Rule" id="MF_00104"/>
    </source>
</evidence>
<dbReference type="PATRIC" id="fig|80878.5.peg.1626"/>
<dbReference type="GO" id="GO:0019843">
    <property type="term" value="F:rRNA binding"/>
    <property type="evidence" value="ECO:0007669"/>
    <property type="project" value="UniProtKB-KW"/>
</dbReference>
<dbReference type="GO" id="GO:0004525">
    <property type="term" value="F:ribonuclease III activity"/>
    <property type="evidence" value="ECO:0007669"/>
    <property type="project" value="UniProtKB-UniRule"/>
</dbReference>
<evidence type="ECO:0000259" key="17">
    <source>
        <dbReference type="PROSITE" id="PS50142"/>
    </source>
</evidence>
<feature type="active site" evidence="15">
    <location>
        <position position="116"/>
    </location>
</feature>
<dbReference type="InterPro" id="IPR036389">
    <property type="entry name" value="RNase_III_sf"/>
</dbReference>
<reference evidence="18 20" key="1">
    <citation type="submission" date="2014-12" db="EMBL/GenBank/DDBJ databases">
        <title>Isolation of bacteria from lake water.</title>
        <authorList>
            <person name="Sheng K.-Y."/>
            <person name="Chin P.-S."/>
            <person name="Chan K.-G."/>
            <person name="Tan G.S."/>
        </authorList>
    </citation>
    <scope>NUCLEOTIDE SEQUENCE [LARGE SCALE GENOMIC DNA]</scope>
    <source>
        <strain evidence="18 20">KY4</strain>
    </source>
</reference>
<dbReference type="GO" id="GO:0006364">
    <property type="term" value="P:rRNA processing"/>
    <property type="evidence" value="ECO:0007669"/>
    <property type="project" value="UniProtKB-UniRule"/>
</dbReference>
<protein>
    <recommendedName>
        <fullName evidence="15">Ribonuclease 3</fullName>
        <ecNumber evidence="15">3.1.26.3</ecNumber>
    </recommendedName>
    <alternativeName>
        <fullName evidence="15">Ribonuclease III</fullName>
        <shortName evidence="15">RNase III</shortName>
    </alternativeName>
</protein>
<dbReference type="GO" id="GO:0042802">
    <property type="term" value="F:identical protein binding"/>
    <property type="evidence" value="ECO:0007669"/>
    <property type="project" value="UniProtKB-ARBA"/>
</dbReference>
<dbReference type="InterPro" id="IPR014720">
    <property type="entry name" value="dsRBD_dom"/>
</dbReference>
<dbReference type="Proteomes" id="UP000032566">
    <property type="component" value="Unassembled WGS sequence"/>
</dbReference>
<dbReference type="PROSITE" id="PS00517">
    <property type="entry name" value="RNASE_3_1"/>
    <property type="match status" value="1"/>
</dbReference>
<keyword evidence="7 15" id="KW-0507">mRNA processing</keyword>
<comment type="subunit">
    <text evidence="4 15">Homodimer.</text>
</comment>